<dbReference type="EMBL" id="FOAF01000003">
    <property type="protein sequence ID" value="SEL73734.1"/>
    <property type="molecule type" value="Genomic_DNA"/>
</dbReference>
<proteinExistence type="predicted"/>
<dbReference type="SUPFAM" id="SSF47413">
    <property type="entry name" value="lambda repressor-like DNA-binding domains"/>
    <property type="match status" value="1"/>
</dbReference>
<dbReference type="Gene3D" id="1.10.260.40">
    <property type="entry name" value="lambda repressor-like DNA-binding domains"/>
    <property type="match status" value="1"/>
</dbReference>
<evidence type="ECO:0000259" key="1">
    <source>
        <dbReference type="Pfam" id="PF13443"/>
    </source>
</evidence>
<dbReference type="InterPro" id="IPR010982">
    <property type="entry name" value="Lambda_DNA-bd_dom_sf"/>
</dbReference>
<reference evidence="3" key="1">
    <citation type="submission" date="2016-10" db="EMBL/GenBank/DDBJ databases">
        <authorList>
            <person name="Varghese N."/>
            <person name="Submissions S."/>
        </authorList>
    </citation>
    <scope>NUCLEOTIDE SEQUENCE [LARGE SCALE GENOMIC DNA]</scope>
    <source>
        <strain evidence="3">DSM 18733</strain>
    </source>
</reference>
<dbReference type="Pfam" id="PF13443">
    <property type="entry name" value="HTH_26"/>
    <property type="match status" value="1"/>
</dbReference>
<keyword evidence="2" id="KW-0238">DNA-binding</keyword>
<name>A0A1H7SPN6_OLID1</name>
<gene>
    <name evidence="2" type="ORF">SAMN05661044_03292</name>
</gene>
<keyword evidence="3" id="KW-1185">Reference proteome</keyword>
<dbReference type="STRING" id="407022.SAMN05661044_03292"/>
<dbReference type="Proteomes" id="UP000199421">
    <property type="component" value="Unassembled WGS sequence"/>
</dbReference>
<dbReference type="AlphaFoldDB" id="A0A1H7SPN6"/>
<dbReference type="GO" id="GO:0003677">
    <property type="term" value="F:DNA binding"/>
    <property type="evidence" value="ECO:0007669"/>
    <property type="project" value="UniProtKB-KW"/>
</dbReference>
<evidence type="ECO:0000313" key="3">
    <source>
        <dbReference type="Proteomes" id="UP000199421"/>
    </source>
</evidence>
<organism evidence="2 3">
    <name type="scientific">Olivibacter domesticus</name>
    <name type="common">Pseudosphingobacterium domesticum</name>
    <dbReference type="NCBI Taxonomy" id="407022"/>
    <lineage>
        <taxon>Bacteria</taxon>
        <taxon>Pseudomonadati</taxon>
        <taxon>Bacteroidota</taxon>
        <taxon>Sphingobacteriia</taxon>
        <taxon>Sphingobacteriales</taxon>
        <taxon>Sphingobacteriaceae</taxon>
        <taxon>Olivibacter</taxon>
    </lineage>
</organism>
<dbReference type="InterPro" id="IPR001387">
    <property type="entry name" value="Cro/C1-type_HTH"/>
</dbReference>
<sequence length="97" mass="11250">MQNYCKEFIHNSHIYLYICIDELYIMTRLGEYLARRSVNKSMVARRTGLSKPRINELTLNDTAKLRADELFLIAKAINVDACGMLQELCGHLQLQDE</sequence>
<protein>
    <submittedName>
        <fullName evidence="2">Cro/C1-type HTH DNA-binding domain-containing protein</fullName>
    </submittedName>
</protein>
<accession>A0A1H7SPN6</accession>
<feature type="domain" description="HTH cro/C1-type" evidence="1">
    <location>
        <begin position="28"/>
        <end position="80"/>
    </location>
</feature>
<evidence type="ECO:0000313" key="2">
    <source>
        <dbReference type="EMBL" id="SEL73734.1"/>
    </source>
</evidence>
<dbReference type="CDD" id="cd00093">
    <property type="entry name" value="HTH_XRE"/>
    <property type="match status" value="1"/>
</dbReference>